<dbReference type="AlphaFoldDB" id="A0A5A7N164"/>
<evidence type="ECO:0000256" key="4">
    <source>
        <dbReference type="ARBA" id="ARBA00023136"/>
    </source>
</evidence>
<comment type="catalytic activity">
    <reaction evidence="5">
        <text>a quinone + NADH + 5 H(+)(in) = a quinol + NAD(+) + 4 H(+)(out)</text>
        <dbReference type="Rhea" id="RHEA:57888"/>
        <dbReference type="ChEBI" id="CHEBI:15378"/>
        <dbReference type="ChEBI" id="CHEBI:24646"/>
        <dbReference type="ChEBI" id="CHEBI:57540"/>
        <dbReference type="ChEBI" id="CHEBI:57945"/>
        <dbReference type="ChEBI" id="CHEBI:132124"/>
    </reaction>
</comment>
<feature type="transmembrane region" description="Helical" evidence="5">
    <location>
        <begin position="236"/>
        <end position="257"/>
    </location>
</feature>
<name>A0A5A7N164_9PROT</name>
<dbReference type="Proteomes" id="UP000322084">
    <property type="component" value="Unassembled WGS sequence"/>
</dbReference>
<accession>A0A5A7N164</accession>
<keyword evidence="5" id="KW-1278">Translocase</keyword>
<dbReference type="HAMAP" id="MF_00445">
    <property type="entry name" value="NDH1_NuoN_1"/>
    <property type="match status" value="1"/>
</dbReference>
<comment type="subcellular location">
    <subcellularLocation>
        <location evidence="5">Cell membrane</location>
        <topology evidence="5">Multi-pass membrane protein</topology>
    </subcellularLocation>
    <subcellularLocation>
        <location evidence="1">Endomembrane system</location>
        <topology evidence="1">Multi-pass membrane protein</topology>
    </subcellularLocation>
    <subcellularLocation>
        <location evidence="6">Membrane</location>
        <topology evidence="6">Multi-pass membrane protein</topology>
    </subcellularLocation>
</comment>
<feature type="transmembrane region" description="Helical" evidence="5">
    <location>
        <begin position="322"/>
        <end position="343"/>
    </location>
</feature>
<keyword evidence="5" id="KW-0813">Transport</keyword>
<comment type="similarity">
    <text evidence="5">Belongs to the complex I subunit 2 family.</text>
</comment>
<dbReference type="NCBIfam" id="NF004440">
    <property type="entry name" value="PRK05777.1-3"/>
    <property type="match status" value="1"/>
</dbReference>
<organism evidence="9 11">
    <name type="scientific">Iodidimonas gelatinilytica</name>
    <dbReference type="NCBI Taxonomy" id="1236966"/>
    <lineage>
        <taxon>Bacteria</taxon>
        <taxon>Pseudomonadati</taxon>
        <taxon>Pseudomonadota</taxon>
        <taxon>Alphaproteobacteria</taxon>
        <taxon>Iodidimonadales</taxon>
        <taxon>Iodidimonadaceae</taxon>
        <taxon>Iodidimonas</taxon>
    </lineage>
</organism>
<evidence type="ECO:0000256" key="6">
    <source>
        <dbReference type="RuleBase" id="RU000320"/>
    </source>
</evidence>
<feature type="transmembrane region" description="Helical" evidence="5">
    <location>
        <begin position="34"/>
        <end position="55"/>
    </location>
</feature>
<dbReference type="EMBL" id="BKCM01000010">
    <property type="protein sequence ID" value="GER01424.1"/>
    <property type="molecule type" value="Genomic_DNA"/>
</dbReference>
<evidence type="ECO:0000256" key="2">
    <source>
        <dbReference type="ARBA" id="ARBA00022692"/>
    </source>
</evidence>
<comment type="caution">
    <text evidence="9">The sequence shown here is derived from an EMBL/GenBank/DDBJ whole genome shotgun (WGS) entry which is preliminary data.</text>
</comment>
<dbReference type="Pfam" id="PF00361">
    <property type="entry name" value="Proton_antipo_M"/>
    <property type="match status" value="1"/>
</dbReference>
<dbReference type="EC" id="7.1.1.-" evidence="5"/>
<feature type="transmembrane region" description="Helical" evidence="5">
    <location>
        <begin position="61"/>
        <end position="89"/>
    </location>
</feature>
<keyword evidence="11" id="KW-1185">Reference proteome</keyword>
<feature type="transmembrane region" description="Helical" evidence="5">
    <location>
        <begin position="442"/>
        <end position="463"/>
    </location>
</feature>
<proteinExistence type="inferred from homology"/>
<dbReference type="EMBL" id="BKCL01000001">
    <property type="protein sequence ID" value="GEQ96700.1"/>
    <property type="molecule type" value="Genomic_DNA"/>
</dbReference>
<feature type="domain" description="NADH:quinone oxidoreductase/Mrp antiporter transmembrane" evidence="7">
    <location>
        <begin position="120"/>
        <end position="413"/>
    </location>
</feature>
<comment type="subunit">
    <text evidence="5">NDH-1 is composed of 14 different subunits. Subunits NuoA, H, J, K, L, M, N constitute the membrane sector of the complex.</text>
</comment>
<dbReference type="GO" id="GO:0042773">
    <property type="term" value="P:ATP synthesis coupled electron transport"/>
    <property type="evidence" value="ECO:0007669"/>
    <property type="project" value="InterPro"/>
</dbReference>
<dbReference type="GO" id="GO:0012505">
    <property type="term" value="C:endomembrane system"/>
    <property type="evidence" value="ECO:0007669"/>
    <property type="project" value="UniProtKB-SubCell"/>
</dbReference>
<evidence type="ECO:0000313" key="9">
    <source>
        <dbReference type="EMBL" id="GER01424.1"/>
    </source>
</evidence>
<dbReference type="RefSeq" id="WP_149999326.1">
    <property type="nucleotide sequence ID" value="NZ_BKCL01000001.1"/>
</dbReference>
<feature type="transmembrane region" description="Helical" evidence="5">
    <location>
        <begin position="364"/>
        <end position="388"/>
    </location>
</feature>
<evidence type="ECO:0000313" key="8">
    <source>
        <dbReference type="EMBL" id="GEQ96700.1"/>
    </source>
</evidence>
<dbReference type="GO" id="GO:0050136">
    <property type="term" value="F:NADH dehydrogenase (quinone) (non-electrogenic) activity"/>
    <property type="evidence" value="ECO:0007669"/>
    <property type="project" value="UniProtKB-UniRule"/>
</dbReference>
<evidence type="ECO:0000313" key="10">
    <source>
        <dbReference type="Proteomes" id="UP000322084"/>
    </source>
</evidence>
<keyword evidence="5" id="KW-0874">Quinone</keyword>
<feature type="transmembrane region" description="Helical" evidence="5">
    <location>
        <begin position="101"/>
        <end position="118"/>
    </location>
</feature>
<feature type="transmembrane region" description="Helical" evidence="5">
    <location>
        <begin position="6"/>
        <end position="27"/>
    </location>
</feature>
<keyword evidence="4 5" id="KW-0472">Membrane</keyword>
<keyword evidence="5" id="KW-0520">NAD</keyword>
<gene>
    <name evidence="5 9" type="primary">nuoN</name>
    <name evidence="8" type="ORF">JCM17844_03370</name>
    <name evidence="9" type="ORF">JCM17845_20470</name>
</gene>
<dbReference type="GO" id="GO:0048038">
    <property type="term" value="F:quinone binding"/>
    <property type="evidence" value="ECO:0007669"/>
    <property type="project" value="UniProtKB-KW"/>
</dbReference>
<sequence length="477" mass="50887">MSDVLTVLPELILAVGAMGLLMIGVFSGDKSYGLLKWLASGLFAVAFLVMVGSGAEQKLAFGGMFVTDAFALFMKSVVLTGAVFALGLSGQFMRERGIARFEYPVLVVLAVLGMMMMVSANDMLALYIGLELQSLALYVLAAFNRDKLRSTEAGLKYFVLGALSSGMMLYGISLIYGFTGSTSFAEIAAYGIGSGTNGLGLLFGLVFLISGFAFKVSAVPFHMWAPDVYEGAPTPITVFFGTAPKVAAMALFVRALIVSFPDLTQQWQQVVVFLSVASMILGAFAGLMQTNIKRLMAYSSIAHMGFALAGLATGTVDGVQGVLVYMAIYMLMTAGTFAVILGMRRKDGLTEDINDLAGLAKTRPALAAIMATLMFSLAGIPLLAGFFAKLYVFMAVVEAGMYWLAVVGFVTSTVAAVYYLRIVKLMYFDEPNENMEPLKDRGIAYVGFVTAALNSPLHLLLIWPLTLAAGLAAQSLF</sequence>
<dbReference type="InterPro" id="IPR010096">
    <property type="entry name" value="NADH-Q_OxRdtase_suN/2"/>
</dbReference>
<evidence type="ECO:0000313" key="11">
    <source>
        <dbReference type="Proteomes" id="UP000325187"/>
    </source>
</evidence>
<protein>
    <recommendedName>
        <fullName evidence="5">NADH-quinone oxidoreductase subunit N</fullName>
        <ecNumber evidence="5">7.1.1.-</ecNumber>
    </recommendedName>
    <alternativeName>
        <fullName evidence="5">NADH dehydrogenase I subunit N</fullName>
    </alternativeName>
    <alternativeName>
        <fullName evidence="5">NDH-1 subunit N</fullName>
    </alternativeName>
</protein>
<dbReference type="PRINTS" id="PR01434">
    <property type="entry name" value="NADHDHGNASE5"/>
</dbReference>
<keyword evidence="5" id="KW-1003">Cell membrane</keyword>
<dbReference type="PANTHER" id="PTHR22773">
    <property type="entry name" value="NADH DEHYDROGENASE"/>
    <property type="match status" value="1"/>
</dbReference>
<dbReference type="InterPro" id="IPR001750">
    <property type="entry name" value="ND/Mrp_TM"/>
</dbReference>
<keyword evidence="3 5" id="KW-1133">Transmembrane helix</keyword>
<dbReference type="GO" id="GO:0008137">
    <property type="term" value="F:NADH dehydrogenase (ubiquinone) activity"/>
    <property type="evidence" value="ECO:0007669"/>
    <property type="project" value="InterPro"/>
</dbReference>
<comment type="function">
    <text evidence="5">NDH-1 shuttles electrons from NADH, via FMN and iron-sulfur (Fe-S) centers, to quinones in the respiratory chain. The immediate electron acceptor for the enzyme in this species is believed to be ubiquinone. Couples the redox reaction to proton translocation (for every two electrons transferred, four hydrogen ions are translocated across the cytoplasmic membrane), and thus conserves the redox energy in a proton gradient.</text>
</comment>
<evidence type="ECO:0000256" key="3">
    <source>
        <dbReference type="ARBA" id="ARBA00022989"/>
    </source>
</evidence>
<feature type="transmembrane region" description="Helical" evidence="5">
    <location>
        <begin position="269"/>
        <end position="288"/>
    </location>
</feature>
<reference evidence="10 11" key="1">
    <citation type="submission" date="2019-09" db="EMBL/GenBank/DDBJ databases">
        <title>NBRP : Genome information of microbial organism related human and environment.</title>
        <authorList>
            <person name="Hattori M."/>
            <person name="Oshima K."/>
            <person name="Inaba H."/>
            <person name="Suda W."/>
            <person name="Sakamoto M."/>
            <person name="Iino T."/>
            <person name="Kitahara M."/>
            <person name="Oshida Y."/>
            <person name="Iida T."/>
            <person name="Kudo T."/>
            <person name="Itoh T."/>
            <person name="Ohkuma M."/>
        </authorList>
    </citation>
    <scope>NUCLEOTIDE SEQUENCE [LARGE SCALE GENOMIC DNA]</scope>
    <source>
        <strain evidence="8 10">Hi-2</strain>
        <strain evidence="9 11">Mie-1</strain>
    </source>
</reference>
<evidence type="ECO:0000259" key="7">
    <source>
        <dbReference type="Pfam" id="PF00361"/>
    </source>
</evidence>
<evidence type="ECO:0000256" key="5">
    <source>
        <dbReference type="HAMAP-Rule" id="MF_00445"/>
    </source>
</evidence>
<dbReference type="Proteomes" id="UP000325187">
    <property type="component" value="Unassembled WGS sequence"/>
</dbReference>
<keyword evidence="5" id="KW-0830">Ubiquinone</keyword>
<accession>A0A5A7ML74</accession>
<feature type="transmembrane region" description="Helical" evidence="5">
    <location>
        <begin position="155"/>
        <end position="179"/>
    </location>
</feature>
<evidence type="ECO:0000256" key="1">
    <source>
        <dbReference type="ARBA" id="ARBA00004127"/>
    </source>
</evidence>
<dbReference type="NCBIfam" id="TIGR01770">
    <property type="entry name" value="NDH_I_N"/>
    <property type="match status" value="1"/>
</dbReference>
<feature type="transmembrane region" description="Helical" evidence="5">
    <location>
        <begin position="400"/>
        <end position="421"/>
    </location>
</feature>
<dbReference type="GO" id="GO:0005886">
    <property type="term" value="C:plasma membrane"/>
    <property type="evidence" value="ECO:0007669"/>
    <property type="project" value="UniProtKB-SubCell"/>
</dbReference>
<keyword evidence="2 5" id="KW-0812">Transmembrane</keyword>
<feature type="transmembrane region" description="Helical" evidence="5">
    <location>
        <begin position="199"/>
        <end position="224"/>
    </location>
</feature>